<organism evidence="9 10">
    <name type="scientific">Candidatus Uhrbacteria bacterium GW2011_GWC2_41_11</name>
    <dbReference type="NCBI Taxonomy" id="1618985"/>
    <lineage>
        <taxon>Bacteria</taxon>
        <taxon>Candidatus Uhriibacteriota</taxon>
    </lineage>
</organism>
<reference evidence="9 10" key="1">
    <citation type="journal article" date="2015" name="Nature">
        <title>rRNA introns, odd ribosomes, and small enigmatic genomes across a large radiation of phyla.</title>
        <authorList>
            <person name="Brown C.T."/>
            <person name="Hug L.A."/>
            <person name="Thomas B.C."/>
            <person name="Sharon I."/>
            <person name="Castelle C.J."/>
            <person name="Singh A."/>
            <person name="Wilkins M.J."/>
            <person name="Williams K.H."/>
            <person name="Banfield J.F."/>
        </authorList>
    </citation>
    <scope>NUCLEOTIDE SEQUENCE [LARGE SCALE GENOMIC DNA]</scope>
</reference>
<evidence type="ECO:0000256" key="8">
    <source>
        <dbReference type="SAM" id="Phobius"/>
    </source>
</evidence>
<feature type="transmembrane region" description="Helical" evidence="8">
    <location>
        <begin position="311"/>
        <end position="329"/>
    </location>
</feature>
<comment type="caution">
    <text evidence="9">The sequence shown here is derived from an EMBL/GenBank/DDBJ whole genome shotgun (WGS) entry which is preliminary data.</text>
</comment>
<feature type="transmembrane region" description="Helical" evidence="8">
    <location>
        <begin position="412"/>
        <end position="432"/>
    </location>
</feature>
<evidence type="ECO:0000313" key="10">
    <source>
        <dbReference type="Proteomes" id="UP000034616"/>
    </source>
</evidence>
<evidence type="ECO:0000256" key="3">
    <source>
        <dbReference type="ARBA" id="ARBA00022676"/>
    </source>
</evidence>
<dbReference type="GO" id="GO:0009103">
    <property type="term" value="P:lipopolysaccharide biosynthetic process"/>
    <property type="evidence" value="ECO:0007669"/>
    <property type="project" value="UniProtKB-ARBA"/>
</dbReference>
<name>A0A0G0UDQ0_9BACT</name>
<dbReference type="GO" id="GO:0016763">
    <property type="term" value="F:pentosyltransferase activity"/>
    <property type="evidence" value="ECO:0007669"/>
    <property type="project" value="TreeGrafter"/>
</dbReference>
<dbReference type="GO" id="GO:0005886">
    <property type="term" value="C:plasma membrane"/>
    <property type="evidence" value="ECO:0007669"/>
    <property type="project" value="UniProtKB-SubCell"/>
</dbReference>
<accession>A0A0G0UDQ0</accession>
<feature type="transmembrane region" description="Helical" evidence="8">
    <location>
        <begin position="94"/>
        <end position="120"/>
    </location>
</feature>
<sequence>MASETKQHFFILVFFSCLFFVSSLILTLPRPLYNSPDETANAFFAQTFAKHGRLFISEPLNEVLGDVLYPRSIVAFHGRLLPGSFLGLPVLYGLFIRIFGGMSLSVMTPVIAVFAVFAWYAILRRLFGSRTALLASLLLFSHPAWWYYTARGLMHNVLFTSCLIFAAFFFLVHPFHFFRERFRYIPSWIDALLGGMCVGFSLFVRTSEAVWVGILFFVCLFWIGKRFGWFRIVVAIFGVILVLIPLLLFNRSLYSNLFATGYTVGIADEQASIVSIPVSPQTQDRSLVEIAPFGIHPRIAWMNVRLYGIELFWWISVLVLLGIPLIFTKNGEQNVSWHARGAYLFLFLFVAGWLALMYGSWTIHDNPDPSVVTIGNSYIRYWLPIFVMTTPFVALAVQWICRRARTQFARRFAYGCMMLLLFGLGMRAAFFAPQDGLVAMRERLVTYTAIRDRVFILTEPDAVFIVDRADKLFFPERRIRYPLRDEKTYALLPDIASRAPLYYYGITLPEVDVNYLNTEKLPPLGLRIEHRETFGQESLYHFVLFHP</sequence>
<evidence type="ECO:0008006" key="11">
    <source>
        <dbReference type="Google" id="ProtNLM"/>
    </source>
</evidence>
<feature type="transmembrane region" description="Helical" evidence="8">
    <location>
        <begin position="229"/>
        <end position="249"/>
    </location>
</feature>
<evidence type="ECO:0000256" key="2">
    <source>
        <dbReference type="ARBA" id="ARBA00022475"/>
    </source>
</evidence>
<evidence type="ECO:0000256" key="1">
    <source>
        <dbReference type="ARBA" id="ARBA00004651"/>
    </source>
</evidence>
<feature type="transmembrane region" description="Helical" evidence="8">
    <location>
        <begin position="209"/>
        <end position="224"/>
    </location>
</feature>
<gene>
    <name evidence="9" type="ORF">UU35_C0006G0012</name>
</gene>
<evidence type="ECO:0000256" key="5">
    <source>
        <dbReference type="ARBA" id="ARBA00022692"/>
    </source>
</evidence>
<evidence type="ECO:0000256" key="7">
    <source>
        <dbReference type="ARBA" id="ARBA00023136"/>
    </source>
</evidence>
<keyword evidence="7 8" id="KW-0472">Membrane</keyword>
<feature type="transmembrane region" description="Helical" evidence="8">
    <location>
        <begin position="341"/>
        <end position="361"/>
    </location>
</feature>
<feature type="transmembrane region" description="Helical" evidence="8">
    <location>
        <begin position="381"/>
        <end position="400"/>
    </location>
</feature>
<feature type="transmembrane region" description="Helical" evidence="8">
    <location>
        <begin position="154"/>
        <end position="172"/>
    </location>
</feature>
<comment type="subcellular location">
    <subcellularLocation>
        <location evidence="1">Cell membrane</location>
        <topology evidence="1">Multi-pass membrane protein</topology>
    </subcellularLocation>
</comment>
<evidence type="ECO:0000256" key="6">
    <source>
        <dbReference type="ARBA" id="ARBA00022989"/>
    </source>
</evidence>
<evidence type="ECO:0000256" key="4">
    <source>
        <dbReference type="ARBA" id="ARBA00022679"/>
    </source>
</evidence>
<keyword evidence="4" id="KW-0808">Transferase</keyword>
<evidence type="ECO:0000313" key="9">
    <source>
        <dbReference type="EMBL" id="KKR87059.1"/>
    </source>
</evidence>
<keyword evidence="6 8" id="KW-1133">Transmembrane helix</keyword>
<dbReference type="PROSITE" id="PS51257">
    <property type="entry name" value="PROKAR_LIPOPROTEIN"/>
    <property type="match status" value="1"/>
</dbReference>
<feature type="transmembrane region" description="Helical" evidence="8">
    <location>
        <begin position="132"/>
        <end position="148"/>
    </location>
</feature>
<dbReference type="AlphaFoldDB" id="A0A0G0UDQ0"/>
<dbReference type="PANTHER" id="PTHR33908">
    <property type="entry name" value="MANNOSYLTRANSFERASE YKCB-RELATED"/>
    <property type="match status" value="1"/>
</dbReference>
<dbReference type="InterPro" id="IPR050297">
    <property type="entry name" value="LipidA_mod_glycosyltrf_83"/>
</dbReference>
<dbReference type="EMBL" id="LCAH01000006">
    <property type="protein sequence ID" value="KKR87059.1"/>
    <property type="molecule type" value="Genomic_DNA"/>
</dbReference>
<keyword evidence="5 8" id="KW-0812">Transmembrane</keyword>
<dbReference type="PANTHER" id="PTHR33908:SF11">
    <property type="entry name" value="MEMBRANE PROTEIN"/>
    <property type="match status" value="1"/>
</dbReference>
<proteinExistence type="predicted"/>
<protein>
    <recommendedName>
        <fullName evidence="11">Glycosyltransferase RgtA/B/C/D-like domain-containing protein</fullName>
    </recommendedName>
</protein>
<dbReference type="Proteomes" id="UP000034616">
    <property type="component" value="Unassembled WGS sequence"/>
</dbReference>
<keyword evidence="2" id="KW-1003">Cell membrane</keyword>
<keyword evidence="3" id="KW-0328">Glycosyltransferase</keyword>
<feature type="transmembrane region" description="Helical" evidence="8">
    <location>
        <begin position="9"/>
        <end position="28"/>
    </location>
</feature>